<keyword evidence="6" id="KW-0503">Monooxygenase</keyword>
<keyword evidence="3" id="KW-0479">Metal-binding</keyword>
<dbReference type="SUPFAM" id="SSF48264">
    <property type="entry name" value="Cytochrome P450"/>
    <property type="match status" value="1"/>
</dbReference>
<gene>
    <name evidence="8" type="ORF">GGX14DRAFT_385585</name>
</gene>
<keyword evidence="4" id="KW-0560">Oxidoreductase</keyword>
<accession>A0AAD7E3H2</accession>
<organism evidence="8 9">
    <name type="scientific">Mycena pura</name>
    <dbReference type="NCBI Taxonomy" id="153505"/>
    <lineage>
        <taxon>Eukaryota</taxon>
        <taxon>Fungi</taxon>
        <taxon>Dikarya</taxon>
        <taxon>Basidiomycota</taxon>
        <taxon>Agaricomycotina</taxon>
        <taxon>Agaricomycetes</taxon>
        <taxon>Agaricomycetidae</taxon>
        <taxon>Agaricales</taxon>
        <taxon>Marasmiineae</taxon>
        <taxon>Mycenaceae</taxon>
        <taxon>Mycena</taxon>
    </lineage>
</organism>
<comment type="caution">
    <text evidence="8">The sequence shown here is derived from an EMBL/GenBank/DDBJ whole genome shotgun (WGS) entry which is preliminary data.</text>
</comment>
<keyword evidence="5" id="KW-0408">Iron</keyword>
<evidence type="ECO:0000256" key="3">
    <source>
        <dbReference type="ARBA" id="ARBA00022723"/>
    </source>
</evidence>
<dbReference type="EMBL" id="JARJCW010000003">
    <property type="protein sequence ID" value="KAJ7226785.1"/>
    <property type="molecule type" value="Genomic_DNA"/>
</dbReference>
<feature type="compositionally biased region" description="Low complexity" evidence="7">
    <location>
        <begin position="77"/>
        <end position="86"/>
    </location>
</feature>
<evidence type="ECO:0000313" key="8">
    <source>
        <dbReference type="EMBL" id="KAJ7226785.1"/>
    </source>
</evidence>
<dbReference type="GO" id="GO:0020037">
    <property type="term" value="F:heme binding"/>
    <property type="evidence" value="ECO:0007669"/>
    <property type="project" value="InterPro"/>
</dbReference>
<feature type="compositionally biased region" description="Polar residues" evidence="7">
    <location>
        <begin position="1"/>
        <end position="10"/>
    </location>
</feature>
<dbReference type="InterPro" id="IPR036396">
    <property type="entry name" value="Cyt_P450_sf"/>
</dbReference>
<proteinExistence type="inferred from homology"/>
<evidence type="ECO:0000256" key="2">
    <source>
        <dbReference type="ARBA" id="ARBA00010617"/>
    </source>
</evidence>
<dbReference type="PANTHER" id="PTHR46206:SF1">
    <property type="entry name" value="P450, PUTATIVE (EUROFUNG)-RELATED"/>
    <property type="match status" value="1"/>
</dbReference>
<evidence type="ECO:0000256" key="1">
    <source>
        <dbReference type="ARBA" id="ARBA00001971"/>
    </source>
</evidence>
<evidence type="ECO:0000256" key="4">
    <source>
        <dbReference type="ARBA" id="ARBA00023002"/>
    </source>
</evidence>
<evidence type="ECO:0000256" key="5">
    <source>
        <dbReference type="ARBA" id="ARBA00023004"/>
    </source>
</evidence>
<dbReference type="Proteomes" id="UP001219525">
    <property type="component" value="Unassembled WGS sequence"/>
</dbReference>
<evidence type="ECO:0000256" key="6">
    <source>
        <dbReference type="ARBA" id="ARBA00023033"/>
    </source>
</evidence>
<comment type="similarity">
    <text evidence="2">Belongs to the cytochrome P450 family.</text>
</comment>
<keyword evidence="9" id="KW-1185">Reference proteome</keyword>
<evidence type="ECO:0000313" key="9">
    <source>
        <dbReference type="Proteomes" id="UP001219525"/>
    </source>
</evidence>
<dbReference type="GO" id="GO:0004497">
    <property type="term" value="F:monooxygenase activity"/>
    <property type="evidence" value="ECO:0007669"/>
    <property type="project" value="UniProtKB-KW"/>
</dbReference>
<dbReference type="GO" id="GO:0016705">
    <property type="term" value="F:oxidoreductase activity, acting on paired donors, with incorporation or reduction of molecular oxygen"/>
    <property type="evidence" value="ECO:0007669"/>
    <property type="project" value="InterPro"/>
</dbReference>
<protein>
    <submittedName>
        <fullName evidence="8">Uncharacterized protein</fullName>
    </submittedName>
</protein>
<feature type="region of interest" description="Disordered" evidence="7">
    <location>
        <begin position="1"/>
        <end position="102"/>
    </location>
</feature>
<dbReference type="PANTHER" id="PTHR46206">
    <property type="entry name" value="CYTOCHROME P450"/>
    <property type="match status" value="1"/>
</dbReference>
<dbReference type="GO" id="GO:0005506">
    <property type="term" value="F:iron ion binding"/>
    <property type="evidence" value="ECO:0007669"/>
    <property type="project" value="InterPro"/>
</dbReference>
<dbReference type="AlphaFoldDB" id="A0AAD7E3H2"/>
<name>A0AAD7E3H2_9AGAR</name>
<sequence>MPLHVSSQTRAGDAKPPAKRKSRKKYIIDDASNNENQIDVDPDPDFEERKANEGVDQGEGLEDEEKAPAKRRKKAAPRSSPPSTTRGAGYSPRAQRRLAASKPGVAKLHRLDSAICESACVSGVGGTAMACVMRAAGGITLPSGPFMPRNAMLGVSMDGLHFDEAYYARTTLTSLRDAPGKKPHVNVDLVMTSVHVLPFLHGIYACPGCFFATNSIKLILAYLLLNYDIQPFPAHPPNILLGDISVAPVNAMTRICRRVKI</sequence>
<evidence type="ECO:0000256" key="7">
    <source>
        <dbReference type="SAM" id="MobiDB-lite"/>
    </source>
</evidence>
<comment type="cofactor">
    <cofactor evidence="1">
        <name>heme</name>
        <dbReference type="ChEBI" id="CHEBI:30413"/>
    </cofactor>
</comment>
<dbReference type="Gene3D" id="1.10.630.10">
    <property type="entry name" value="Cytochrome P450"/>
    <property type="match status" value="1"/>
</dbReference>
<reference evidence="8" key="1">
    <citation type="submission" date="2023-03" db="EMBL/GenBank/DDBJ databases">
        <title>Massive genome expansion in bonnet fungi (Mycena s.s.) driven by repeated elements and novel gene families across ecological guilds.</title>
        <authorList>
            <consortium name="Lawrence Berkeley National Laboratory"/>
            <person name="Harder C.B."/>
            <person name="Miyauchi S."/>
            <person name="Viragh M."/>
            <person name="Kuo A."/>
            <person name="Thoen E."/>
            <person name="Andreopoulos B."/>
            <person name="Lu D."/>
            <person name="Skrede I."/>
            <person name="Drula E."/>
            <person name="Henrissat B."/>
            <person name="Morin E."/>
            <person name="Kohler A."/>
            <person name="Barry K."/>
            <person name="LaButti K."/>
            <person name="Morin E."/>
            <person name="Salamov A."/>
            <person name="Lipzen A."/>
            <person name="Mereny Z."/>
            <person name="Hegedus B."/>
            <person name="Baldrian P."/>
            <person name="Stursova M."/>
            <person name="Weitz H."/>
            <person name="Taylor A."/>
            <person name="Grigoriev I.V."/>
            <person name="Nagy L.G."/>
            <person name="Martin F."/>
            <person name="Kauserud H."/>
        </authorList>
    </citation>
    <scope>NUCLEOTIDE SEQUENCE</scope>
    <source>
        <strain evidence="8">9144</strain>
    </source>
</reference>